<dbReference type="EMBL" id="KK365309">
    <property type="protein sequence ID" value="KCZ79275.1"/>
    <property type="molecule type" value="Genomic_DNA"/>
</dbReference>
<gene>
    <name evidence="2" type="ORF">H312_03333</name>
</gene>
<dbReference type="OrthoDB" id="10387095at2759"/>
<keyword evidence="3" id="KW-1185">Reference proteome</keyword>
<evidence type="ECO:0000313" key="3">
    <source>
        <dbReference type="Proteomes" id="UP000030655"/>
    </source>
</evidence>
<feature type="region of interest" description="Disordered" evidence="1">
    <location>
        <begin position="166"/>
        <end position="187"/>
    </location>
</feature>
<proteinExistence type="predicted"/>
<dbReference type="HOGENOM" id="CLU_626364_0_0_1"/>
<reference evidence="2 3" key="2">
    <citation type="submission" date="2014-03" db="EMBL/GenBank/DDBJ databases">
        <title>The Genome Sequence of Anncaliia algerae insect isolate PRA339.</title>
        <authorList>
            <consortium name="The Broad Institute Genome Sequencing Platform"/>
            <consortium name="The Broad Institute Genome Sequencing Center for Infectious Disease"/>
            <person name="Cuomo C."/>
            <person name="Becnel J."/>
            <person name="Sanscrainte N."/>
            <person name="Walker B."/>
            <person name="Young S.K."/>
            <person name="Zeng Q."/>
            <person name="Gargeya S."/>
            <person name="Fitzgerald M."/>
            <person name="Haas B."/>
            <person name="Abouelleil A."/>
            <person name="Alvarado L."/>
            <person name="Arachchi H.M."/>
            <person name="Berlin A.M."/>
            <person name="Chapman S.B."/>
            <person name="Dewar J."/>
            <person name="Goldberg J."/>
            <person name="Griggs A."/>
            <person name="Gujja S."/>
            <person name="Hansen M."/>
            <person name="Howarth C."/>
            <person name="Imamovic A."/>
            <person name="Larimer J."/>
            <person name="McCowan C."/>
            <person name="Murphy C."/>
            <person name="Neiman D."/>
            <person name="Pearson M."/>
            <person name="Priest M."/>
            <person name="Roberts A."/>
            <person name="Saif S."/>
            <person name="Shea T."/>
            <person name="Sisk P."/>
            <person name="Sykes S."/>
            <person name="Wortman J."/>
            <person name="Nusbaum C."/>
            <person name="Birren B."/>
        </authorList>
    </citation>
    <scope>NUCLEOTIDE SEQUENCE [LARGE SCALE GENOMIC DNA]</scope>
    <source>
        <strain evidence="2 3">PRA339</strain>
    </source>
</reference>
<dbReference type="VEuPathDB" id="MicrosporidiaDB:H312_03333"/>
<feature type="non-terminal residue" evidence="2">
    <location>
        <position position="438"/>
    </location>
</feature>
<name>A0A059EWH1_9MICR</name>
<reference evidence="3" key="1">
    <citation type="submission" date="2013-02" db="EMBL/GenBank/DDBJ databases">
        <authorList>
            <consortium name="The Broad Institute Genome Sequencing Platform"/>
            <person name="Cuomo C."/>
            <person name="Becnel J."/>
            <person name="Sanscrainte N."/>
            <person name="Walker B."/>
            <person name="Young S.K."/>
            <person name="Zeng Q."/>
            <person name="Gargeya S."/>
            <person name="Fitzgerald M."/>
            <person name="Haas B."/>
            <person name="Abouelleil A."/>
            <person name="Alvarado L."/>
            <person name="Arachchi H.M."/>
            <person name="Berlin A.M."/>
            <person name="Chapman S.B."/>
            <person name="Dewar J."/>
            <person name="Goldberg J."/>
            <person name="Griggs A."/>
            <person name="Gujja S."/>
            <person name="Hansen M."/>
            <person name="Howarth C."/>
            <person name="Imamovic A."/>
            <person name="Larimer J."/>
            <person name="McCowan C."/>
            <person name="Murphy C."/>
            <person name="Neiman D."/>
            <person name="Pearson M."/>
            <person name="Priest M."/>
            <person name="Roberts A."/>
            <person name="Saif S."/>
            <person name="Shea T."/>
            <person name="Sisk P."/>
            <person name="Sykes S."/>
            <person name="Wortman J."/>
            <person name="Nusbaum C."/>
            <person name="Birren B."/>
        </authorList>
    </citation>
    <scope>NUCLEOTIDE SEQUENCE [LARGE SCALE GENOMIC DNA]</scope>
    <source>
        <strain evidence="3">PRA339</strain>
    </source>
</reference>
<dbReference type="Proteomes" id="UP000030655">
    <property type="component" value="Unassembled WGS sequence"/>
</dbReference>
<evidence type="ECO:0000256" key="1">
    <source>
        <dbReference type="SAM" id="MobiDB-lite"/>
    </source>
</evidence>
<dbReference type="AlphaFoldDB" id="A0A059EWH1"/>
<organism evidence="2 3">
    <name type="scientific">Anncaliia algerae PRA339</name>
    <dbReference type="NCBI Taxonomy" id="1288291"/>
    <lineage>
        <taxon>Eukaryota</taxon>
        <taxon>Fungi</taxon>
        <taxon>Fungi incertae sedis</taxon>
        <taxon>Microsporidia</taxon>
        <taxon>Tubulinosematoidea</taxon>
        <taxon>Tubulinosematidae</taxon>
        <taxon>Anncaliia</taxon>
    </lineage>
</organism>
<accession>A0A059EWH1</accession>
<evidence type="ECO:0000313" key="2">
    <source>
        <dbReference type="EMBL" id="KCZ79275.1"/>
    </source>
</evidence>
<sequence length="438" mass="49902">MKARMAYDIFLILIIKIFYCSITNNGSNLDSNFKDITGKNMLSFATIEDLDDTRFLFNFLSKSQKAEFNFLSDNDVESGFPNCDEKTNYDRSNLGSRETDTTKMGQSENILSINISCSTSSSEEHSSSDESSTSTVLLEDDIYTYDNSEYYNFACRHHISEKQNFNNLNKDGDGKGEYSHGSQPLLNESASTMNTQSISYPIFTPGDFETSSSYKIPSQIKQSNSRQNPNISENLSFKSFCPRIDAGDTAANDYLSPGEDKIRGDQEITETQEVFIPNSGEDVGIKSIQNDPILQRPDYTTDFPLSSNNHIACDSSENISIKCYKFLNIKPSEQDSLRMNDKIVLYLRLIERDNRISLRYLINRFVRIKSIGGIGEIPSHIFSEFITNLLRSFSSSTYKKNESLDFKILYERFQEFKKWVDLYYISKIKNAGNHGSQL</sequence>
<protein>
    <submittedName>
        <fullName evidence="2">Uncharacterized protein</fullName>
    </submittedName>
</protein>